<dbReference type="Gene3D" id="2.40.30.170">
    <property type="match status" value="1"/>
</dbReference>
<evidence type="ECO:0000259" key="8">
    <source>
        <dbReference type="Pfam" id="PF25973"/>
    </source>
</evidence>
<keyword evidence="4" id="KW-0812">Transmembrane</keyword>
<feature type="domain" description="CzcB N-terminal" evidence="7">
    <location>
        <begin position="97"/>
        <end position="188"/>
    </location>
</feature>
<dbReference type="Pfam" id="PF25971">
    <property type="entry name" value="CzcB_N"/>
    <property type="match status" value="1"/>
</dbReference>
<dbReference type="RefSeq" id="WP_316703873.1">
    <property type="nucleotide sequence ID" value="NZ_CP136336.1"/>
</dbReference>
<dbReference type="SUPFAM" id="SSF111369">
    <property type="entry name" value="HlyD-like secretion proteins"/>
    <property type="match status" value="1"/>
</dbReference>
<dbReference type="Gene3D" id="2.40.50.100">
    <property type="match status" value="1"/>
</dbReference>
<proteinExistence type="inferred from homology"/>
<feature type="compositionally biased region" description="Basic and acidic residues" evidence="3">
    <location>
        <begin position="45"/>
        <end position="92"/>
    </location>
</feature>
<accession>A0ABZ0D107</accession>
<protein>
    <submittedName>
        <fullName evidence="10">Efflux RND transporter periplasmic adaptor subunit</fullName>
    </submittedName>
</protein>
<gene>
    <name evidence="10" type="ORF">RXV79_12950</name>
</gene>
<keyword evidence="4" id="KW-0472">Membrane</keyword>
<dbReference type="InterPro" id="IPR058648">
    <property type="entry name" value="HH_CzcB-like"/>
</dbReference>
<evidence type="ECO:0000259" key="6">
    <source>
        <dbReference type="Pfam" id="PF25954"/>
    </source>
</evidence>
<evidence type="ECO:0000259" key="9">
    <source>
        <dbReference type="Pfam" id="PF25975"/>
    </source>
</evidence>
<feature type="domain" description="CzcB-like C-terminal circularly permuted SH3-like" evidence="9">
    <location>
        <begin position="463"/>
        <end position="523"/>
    </location>
</feature>
<sequence>MDTKTNLVERMRDSVGKKQLIAIAAVLALGGLGAVAILNTDRAKPAAEEGHGHGHNEAKGHGDGEHHGEKAKDGHDHSSGHADNEHHEEAKKGSHGGEMLTEGDFGVELLLAEEGGVPRMKLWLYQGGKATAPTAGTVTGELTRPGGEVEKVTFKVEKDALVSTQPVAEPHMFEGTLAVQTPKEPFLFTFSQREGVIALSPEQLKAAGVGMDAAAPATIRSTLQLPGEIRFNEDRTAHVVPRVAGVVEAVPVSLGQQVRKGQVMAVVSSPAISEQRSELQAAMTREKLARSTYEREKKLFEEKISPQQDVLQAENALREAEIAVNNARQKLQAVGAGPGTGSLNRFELRAPFDGTVVEKHISLGEQVKEDAQVFTISDLRVVWAQINVPAKDLPQVRVGERVTIRSTAFDQTASGTVAYVGSLLGEQTRTAQARVAVQNPSAIWRPGLFVNVEMSASEAAAPITVSADAIQTMGDKTVVFLQTQGGFFAQPVQTGRSDGKRVEILKGLKPGARYASTGSFVVKSEAGKSSATHTH</sequence>
<keyword evidence="2" id="KW-0813">Transport</keyword>
<dbReference type="NCBIfam" id="TIGR01730">
    <property type="entry name" value="RND_mfp"/>
    <property type="match status" value="1"/>
</dbReference>
<feature type="domain" description="CusB-like beta-barrel" evidence="6">
    <location>
        <begin position="382"/>
        <end position="457"/>
    </location>
</feature>
<dbReference type="PANTHER" id="PTHR30097:SF4">
    <property type="entry name" value="SLR6042 PROTEIN"/>
    <property type="match status" value="1"/>
</dbReference>
<dbReference type="InterPro" id="IPR051909">
    <property type="entry name" value="MFP_Cation_Efflux"/>
</dbReference>
<dbReference type="InterPro" id="IPR058649">
    <property type="entry name" value="CzcB_C"/>
</dbReference>
<reference evidence="10 11" key="1">
    <citation type="submission" date="2023-10" db="EMBL/GenBank/DDBJ databases">
        <title>Bacteria for the degradation of biodegradable plastic PBAT(Polybutylene adipate terephthalate).</title>
        <authorList>
            <person name="Weon H.-Y."/>
            <person name="Yeon J."/>
        </authorList>
    </citation>
    <scope>NUCLEOTIDE SEQUENCE [LARGE SCALE GENOMIC DNA]</scope>
    <source>
        <strain evidence="10 11">SBD 7-3</strain>
    </source>
</reference>
<keyword evidence="4" id="KW-1133">Transmembrane helix</keyword>
<dbReference type="InterPro" id="IPR058647">
    <property type="entry name" value="BSH_CzcB-like"/>
</dbReference>
<dbReference type="InterPro" id="IPR006143">
    <property type="entry name" value="RND_pump_MFP"/>
</dbReference>
<evidence type="ECO:0000256" key="2">
    <source>
        <dbReference type="ARBA" id="ARBA00022448"/>
    </source>
</evidence>
<evidence type="ECO:0000256" key="4">
    <source>
        <dbReference type="SAM" id="Phobius"/>
    </source>
</evidence>
<dbReference type="Proteomes" id="UP001303946">
    <property type="component" value="Chromosome"/>
</dbReference>
<evidence type="ECO:0000259" key="7">
    <source>
        <dbReference type="Pfam" id="PF25971"/>
    </source>
</evidence>
<evidence type="ECO:0000256" key="1">
    <source>
        <dbReference type="ARBA" id="ARBA00009477"/>
    </source>
</evidence>
<organism evidence="10 11">
    <name type="scientific">Piscinibacter gummiphilus</name>
    <dbReference type="NCBI Taxonomy" id="946333"/>
    <lineage>
        <taxon>Bacteria</taxon>
        <taxon>Pseudomonadati</taxon>
        <taxon>Pseudomonadota</taxon>
        <taxon>Betaproteobacteria</taxon>
        <taxon>Burkholderiales</taxon>
        <taxon>Sphaerotilaceae</taxon>
        <taxon>Piscinibacter</taxon>
    </lineage>
</organism>
<feature type="transmembrane region" description="Helical" evidence="4">
    <location>
        <begin position="20"/>
        <end position="38"/>
    </location>
</feature>
<feature type="region of interest" description="Disordered" evidence="3">
    <location>
        <begin position="45"/>
        <end position="99"/>
    </location>
</feature>
<dbReference type="PANTHER" id="PTHR30097">
    <property type="entry name" value="CATION EFFLUX SYSTEM PROTEIN CUSB"/>
    <property type="match status" value="1"/>
</dbReference>
<evidence type="ECO:0000259" key="5">
    <source>
        <dbReference type="Pfam" id="PF25893"/>
    </source>
</evidence>
<dbReference type="Pfam" id="PF25954">
    <property type="entry name" value="Beta-barrel_RND_2"/>
    <property type="match status" value="1"/>
</dbReference>
<feature type="domain" description="CzcB-like alpha-helical hairpin" evidence="5">
    <location>
        <begin position="274"/>
        <end position="333"/>
    </location>
</feature>
<dbReference type="Pfam" id="PF25893">
    <property type="entry name" value="HH_CzcB"/>
    <property type="match status" value="1"/>
</dbReference>
<dbReference type="Pfam" id="PF25975">
    <property type="entry name" value="CzcB_C"/>
    <property type="match status" value="1"/>
</dbReference>
<dbReference type="InterPro" id="IPR058792">
    <property type="entry name" value="Beta-barrel_RND_2"/>
</dbReference>
<feature type="domain" description="CzcB-like barrel-sandwich hybrid" evidence="8">
    <location>
        <begin position="235"/>
        <end position="378"/>
    </location>
</feature>
<dbReference type="Pfam" id="PF25973">
    <property type="entry name" value="BSH_CzcB"/>
    <property type="match status" value="1"/>
</dbReference>
<evidence type="ECO:0000313" key="10">
    <source>
        <dbReference type="EMBL" id="WOB10930.1"/>
    </source>
</evidence>
<dbReference type="Gene3D" id="2.40.420.20">
    <property type="match status" value="1"/>
</dbReference>
<evidence type="ECO:0000256" key="3">
    <source>
        <dbReference type="SAM" id="MobiDB-lite"/>
    </source>
</evidence>
<dbReference type="InterPro" id="IPR058646">
    <property type="entry name" value="CzcB_N"/>
</dbReference>
<comment type="similarity">
    <text evidence="1">Belongs to the membrane fusion protein (MFP) (TC 8.A.1) family.</text>
</comment>
<name>A0ABZ0D107_9BURK</name>
<evidence type="ECO:0000313" key="11">
    <source>
        <dbReference type="Proteomes" id="UP001303946"/>
    </source>
</evidence>
<keyword evidence="11" id="KW-1185">Reference proteome</keyword>
<dbReference type="EMBL" id="CP136336">
    <property type="protein sequence ID" value="WOB10930.1"/>
    <property type="molecule type" value="Genomic_DNA"/>
</dbReference>